<dbReference type="AlphaFoldDB" id="A0A1G4JRL0"/>
<dbReference type="EMBL" id="LT598465">
    <property type="protein sequence ID" value="SCU93453.1"/>
    <property type="molecule type" value="Genomic_DNA"/>
</dbReference>
<evidence type="ECO:0000313" key="2">
    <source>
        <dbReference type="Proteomes" id="UP000191024"/>
    </source>
</evidence>
<protein>
    <submittedName>
        <fullName evidence="1">LAMI_0E14422g1_1</fullName>
    </submittedName>
</protein>
<keyword evidence="2" id="KW-1185">Reference proteome</keyword>
<evidence type="ECO:0000313" key="1">
    <source>
        <dbReference type="EMBL" id="SCU93453.1"/>
    </source>
</evidence>
<proteinExistence type="predicted"/>
<dbReference type="Proteomes" id="UP000191024">
    <property type="component" value="Chromosome E"/>
</dbReference>
<gene>
    <name evidence="1" type="ORF">LAMI_0E14422G</name>
</gene>
<accession>A0A1G4JRL0</accession>
<reference evidence="1 2" key="1">
    <citation type="submission" date="2016-03" db="EMBL/GenBank/DDBJ databases">
        <authorList>
            <person name="Devillers H."/>
        </authorList>
    </citation>
    <scope>NUCLEOTIDE SEQUENCE [LARGE SCALE GENOMIC DNA]</scope>
    <source>
        <strain evidence="1">CBS 11717</strain>
    </source>
</reference>
<organism evidence="1 2">
    <name type="scientific">Lachancea mirantina</name>
    <dbReference type="NCBI Taxonomy" id="1230905"/>
    <lineage>
        <taxon>Eukaryota</taxon>
        <taxon>Fungi</taxon>
        <taxon>Dikarya</taxon>
        <taxon>Ascomycota</taxon>
        <taxon>Saccharomycotina</taxon>
        <taxon>Saccharomycetes</taxon>
        <taxon>Saccharomycetales</taxon>
        <taxon>Saccharomycetaceae</taxon>
        <taxon>Lachancea</taxon>
    </lineage>
</organism>
<dbReference type="STRING" id="1230905.A0A1G4JRL0"/>
<name>A0A1G4JRL0_9SACH</name>
<sequence>MSYQEFSEYIDSEIDLLATQSFTDVAPELDMPQDQAQRLTALVQEKFDARCREHFSRSNRDALLRRITDSQASSKLRQLQTVMDTVGDFQRQEIGPDIREIADGQDGTRAMFSLDRLVHALRDLPKVTLVDATDVPGSSLVREYDSLHSTLCEKIQALALARRYHGEMEAQRTQLEALVEAIRATRSESVQEYCRDYDACVADQLRHTCELVETLVKRDGSIPPDLLAELKTLVASLPAAQE</sequence>